<evidence type="ECO:0000256" key="1">
    <source>
        <dbReference type="SAM" id="SignalP"/>
    </source>
</evidence>
<gene>
    <name evidence="2" type="ORF">CCAP1982_LOCUS2260</name>
</gene>
<feature type="chain" id="PRO_5032833322" evidence="1">
    <location>
        <begin position="20"/>
        <end position="112"/>
    </location>
</feature>
<dbReference type="Proteomes" id="UP000606786">
    <property type="component" value="Unassembled WGS sequence"/>
</dbReference>
<reference evidence="2" key="1">
    <citation type="submission" date="2020-11" db="EMBL/GenBank/DDBJ databases">
        <authorList>
            <person name="Whitehead M."/>
        </authorList>
    </citation>
    <scope>NUCLEOTIDE SEQUENCE</scope>
    <source>
        <strain evidence="2">EGII</strain>
    </source>
</reference>
<keyword evidence="1" id="KW-0732">Signal</keyword>
<evidence type="ECO:0000313" key="3">
    <source>
        <dbReference type="Proteomes" id="UP000606786"/>
    </source>
</evidence>
<accession>A0A811U623</accession>
<feature type="signal peptide" evidence="1">
    <location>
        <begin position="1"/>
        <end position="19"/>
    </location>
</feature>
<name>A0A811U623_CERCA</name>
<sequence>MSLLLLPLLAFPELINVSTELYGVFCLNNLHQQLQKQRHAIAETQPEATTTHKRLQQQQMAASVFSVLGNLTAGATTSLSVPPQDDMLPQNDAAAMWCSGGGKYHLEAIAGC</sequence>
<keyword evidence="3" id="KW-1185">Reference proteome</keyword>
<dbReference type="EMBL" id="CAJHJT010000001">
    <property type="protein sequence ID" value="CAD6993447.1"/>
    <property type="molecule type" value="Genomic_DNA"/>
</dbReference>
<protein>
    <submittedName>
        <fullName evidence="2">(Mediterranean fruit fly) hypothetical protein</fullName>
    </submittedName>
</protein>
<comment type="caution">
    <text evidence="2">The sequence shown here is derived from an EMBL/GenBank/DDBJ whole genome shotgun (WGS) entry which is preliminary data.</text>
</comment>
<proteinExistence type="predicted"/>
<dbReference type="AlphaFoldDB" id="A0A811U623"/>
<evidence type="ECO:0000313" key="2">
    <source>
        <dbReference type="EMBL" id="CAD6993447.1"/>
    </source>
</evidence>
<organism evidence="2 3">
    <name type="scientific">Ceratitis capitata</name>
    <name type="common">Mediterranean fruit fly</name>
    <name type="synonym">Tephritis capitata</name>
    <dbReference type="NCBI Taxonomy" id="7213"/>
    <lineage>
        <taxon>Eukaryota</taxon>
        <taxon>Metazoa</taxon>
        <taxon>Ecdysozoa</taxon>
        <taxon>Arthropoda</taxon>
        <taxon>Hexapoda</taxon>
        <taxon>Insecta</taxon>
        <taxon>Pterygota</taxon>
        <taxon>Neoptera</taxon>
        <taxon>Endopterygota</taxon>
        <taxon>Diptera</taxon>
        <taxon>Brachycera</taxon>
        <taxon>Muscomorpha</taxon>
        <taxon>Tephritoidea</taxon>
        <taxon>Tephritidae</taxon>
        <taxon>Ceratitis</taxon>
        <taxon>Ceratitis</taxon>
    </lineage>
</organism>